<evidence type="ECO:0000256" key="5">
    <source>
        <dbReference type="RuleBase" id="RU000461"/>
    </source>
</evidence>
<proteinExistence type="inferred from homology"/>
<dbReference type="GO" id="GO:0004497">
    <property type="term" value="F:monooxygenase activity"/>
    <property type="evidence" value="ECO:0007669"/>
    <property type="project" value="UniProtKB-KW"/>
</dbReference>
<keyword evidence="6" id="KW-0732">Signal</keyword>
<feature type="chain" id="PRO_5018174337" description="Cytochrome P450" evidence="6">
    <location>
        <begin position="20"/>
        <end position="516"/>
    </location>
</feature>
<keyword evidence="4 5" id="KW-0349">Heme</keyword>
<evidence type="ECO:0000256" key="2">
    <source>
        <dbReference type="ARBA" id="ARBA00022723"/>
    </source>
</evidence>
<dbReference type="PANTHER" id="PTHR24305">
    <property type="entry name" value="CYTOCHROME P450"/>
    <property type="match status" value="1"/>
</dbReference>
<dbReference type="PANTHER" id="PTHR24305:SF180">
    <property type="entry name" value="P450, PUTATIVE (EUROFUNG)-RELATED"/>
    <property type="match status" value="1"/>
</dbReference>
<dbReference type="GO" id="GO:0005506">
    <property type="term" value="F:iron ion binding"/>
    <property type="evidence" value="ECO:0007669"/>
    <property type="project" value="InterPro"/>
</dbReference>
<dbReference type="PROSITE" id="PS00086">
    <property type="entry name" value="CYTOCHROME_P450"/>
    <property type="match status" value="1"/>
</dbReference>
<dbReference type="PRINTS" id="PR00385">
    <property type="entry name" value="P450"/>
</dbReference>
<dbReference type="InterPro" id="IPR001128">
    <property type="entry name" value="Cyt_P450"/>
</dbReference>
<protein>
    <recommendedName>
        <fullName evidence="9">Cytochrome P450</fullName>
    </recommendedName>
</protein>
<keyword evidence="2 4" id="KW-0479">Metal-binding</keyword>
<dbReference type="InterPro" id="IPR017972">
    <property type="entry name" value="Cyt_P450_CS"/>
</dbReference>
<evidence type="ECO:0000313" key="8">
    <source>
        <dbReference type="Proteomes" id="UP000270230"/>
    </source>
</evidence>
<evidence type="ECO:0008006" key="9">
    <source>
        <dbReference type="Google" id="ProtNLM"/>
    </source>
</evidence>
<organism evidence="7 8">
    <name type="scientific">Hortaea werneckii</name>
    <name type="common">Black yeast</name>
    <name type="synonym">Cladosporium werneckii</name>
    <dbReference type="NCBI Taxonomy" id="91943"/>
    <lineage>
        <taxon>Eukaryota</taxon>
        <taxon>Fungi</taxon>
        <taxon>Dikarya</taxon>
        <taxon>Ascomycota</taxon>
        <taxon>Pezizomycotina</taxon>
        <taxon>Dothideomycetes</taxon>
        <taxon>Dothideomycetidae</taxon>
        <taxon>Mycosphaerellales</taxon>
        <taxon>Teratosphaeriaceae</taxon>
        <taxon>Hortaea</taxon>
    </lineage>
</organism>
<dbReference type="PRINTS" id="PR00463">
    <property type="entry name" value="EP450I"/>
</dbReference>
<dbReference type="InterPro" id="IPR002401">
    <property type="entry name" value="Cyt_P450_E_grp-I"/>
</dbReference>
<dbReference type="AlphaFoldDB" id="A0A3M7DEW7"/>
<feature type="signal peptide" evidence="6">
    <location>
        <begin position="1"/>
        <end position="19"/>
    </location>
</feature>
<evidence type="ECO:0000256" key="3">
    <source>
        <dbReference type="ARBA" id="ARBA00023004"/>
    </source>
</evidence>
<keyword evidence="5" id="KW-0503">Monooxygenase</keyword>
<dbReference type="VEuPathDB" id="FungiDB:BTJ68_13249"/>
<evidence type="ECO:0000256" key="6">
    <source>
        <dbReference type="SAM" id="SignalP"/>
    </source>
</evidence>
<keyword evidence="5" id="KW-0560">Oxidoreductase</keyword>
<dbReference type="CDD" id="cd11060">
    <property type="entry name" value="CYP57A1-like"/>
    <property type="match status" value="1"/>
</dbReference>
<dbReference type="GO" id="GO:0020037">
    <property type="term" value="F:heme binding"/>
    <property type="evidence" value="ECO:0007669"/>
    <property type="project" value="InterPro"/>
</dbReference>
<comment type="similarity">
    <text evidence="5">Belongs to the cytochrome P450 family.</text>
</comment>
<sequence length="516" mass="58809">MLLVLCVVTCAALIAAKLAYDAFTSPLSSFPGPFAAKFTDIYRALKTARGDIDSTHREWHRKYGSAVRIGPNTISLSDPDLIKVIYRTKSAWRKSDMYRPNDVLIDGQRLSNIFNAQDNGWHDQAMKPIRGLWSMTKVLEVEPYVDETLNLLVSKLDKLFVPDGKVCRLDDWLAFFAWDVTANVTFGRHYGFIEQERDVDNLIVDSTKGLFYFAPVSQIPWIDRLLDKNPLVRVGPKPTLTGVVYTFGVVAQYQQELREHSAADARKERPPHYLDKYVHLKEQKSKEDLGGLDVDDKQIVNWLMLNILAGGDTTSATMRAVVYYLAKTPSNYKKLIAELDAAQLAVPAQWKDTQGLPYLDAVIREAIRYNPGIAMIFEREVPASGMHLPDGRYVPEGTKVGLTPAVTNRNREIFGSDADEWNADRWLRGDDEAEAEYKVRLARMKDVSEFTFGGGNRVCMGKSLARMEMYKLFGTLFSLYDIKLADPAHEWTYKNAWFVYQYDMPMVITRRRARKQ</sequence>
<gene>
    <name evidence="7" type="ORF">D0865_00311</name>
</gene>
<evidence type="ECO:0000256" key="4">
    <source>
        <dbReference type="PIRSR" id="PIRSR602401-1"/>
    </source>
</evidence>
<dbReference type="Proteomes" id="UP000270230">
    <property type="component" value="Unassembled WGS sequence"/>
</dbReference>
<comment type="caution">
    <text evidence="7">The sequence shown here is derived from an EMBL/GenBank/DDBJ whole genome shotgun (WGS) entry which is preliminary data.</text>
</comment>
<accession>A0A3M7DEW7</accession>
<name>A0A3M7DEW7_HORWE</name>
<dbReference type="SUPFAM" id="SSF48264">
    <property type="entry name" value="Cytochrome P450"/>
    <property type="match status" value="1"/>
</dbReference>
<comment type="cofactor">
    <cofactor evidence="1 4">
        <name>heme</name>
        <dbReference type="ChEBI" id="CHEBI:30413"/>
    </cofactor>
</comment>
<evidence type="ECO:0000313" key="7">
    <source>
        <dbReference type="EMBL" id="RMY62683.1"/>
    </source>
</evidence>
<keyword evidence="3 4" id="KW-0408">Iron</keyword>
<dbReference type="OrthoDB" id="3934656at2759"/>
<dbReference type="EMBL" id="QWIN01000008">
    <property type="protein sequence ID" value="RMY62683.1"/>
    <property type="molecule type" value="Genomic_DNA"/>
</dbReference>
<dbReference type="InterPro" id="IPR036396">
    <property type="entry name" value="Cyt_P450_sf"/>
</dbReference>
<dbReference type="Gene3D" id="1.10.630.10">
    <property type="entry name" value="Cytochrome P450"/>
    <property type="match status" value="1"/>
</dbReference>
<dbReference type="Pfam" id="PF00067">
    <property type="entry name" value="p450"/>
    <property type="match status" value="1"/>
</dbReference>
<dbReference type="GO" id="GO:0016705">
    <property type="term" value="F:oxidoreductase activity, acting on paired donors, with incorporation or reduction of molecular oxygen"/>
    <property type="evidence" value="ECO:0007669"/>
    <property type="project" value="InterPro"/>
</dbReference>
<reference evidence="7 8" key="1">
    <citation type="journal article" date="2018" name="BMC Genomics">
        <title>Genomic evidence for intraspecific hybridization in a clonal and extremely halotolerant yeast.</title>
        <authorList>
            <person name="Gostincar C."/>
            <person name="Stajich J.E."/>
            <person name="Zupancic J."/>
            <person name="Zalar P."/>
            <person name="Gunde-Cimerman N."/>
        </authorList>
    </citation>
    <scope>NUCLEOTIDE SEQUENCE [LARGE SCALE GENOMIC DNA]</scope>
    <source>
        <strain evidence="7 8">EXF-151</strain>
    </source>
</reference>
<feature type="binding site" description="axial binding residue" evidence="4">
    <location>
        <position position="459"/>
    </location>
    <ligand>
        <name>heme</name>
        <dbReference type="ChEBI" id="CHEBI:30413"/>
    </ligand>
    <ligandPart>
        <name>Fe</name>
        <dbReference type="ChEBI" id="CHEBI:18248"/>
    </ligandPart>
</feature>
<evidence type="ECO:0000256" key="1">
    <source>
        <dbReference type="ARBA" id="ARBA00001971"/>
    </source>
</evidence>
<dbReference type="InterPro" id="IPR050121">
    <property type="entry name" value="Cytochrome_P450_monoxygenase"/>
</dbReference>